<evidence type="ECO:0000256" key="3">
    <source>
        <dbReference type="ARBA" id="ARBA00022679"/>
    </source>
</evidence>
<name>A0A6B0TJK1_9RHOB</name>
<dbReference type="SUPFAM" id="SSF53448">
    <property type="entry name" value="Nucleotide-diphospho-sugar transferases"/>
    <property type="match status" value="1"/>
</dbReference>
<proteinExistence type="inferred from homology"/>
<dbReference type="InterPro" id="IPR050834">
    <property type="entry name" value="Glycosyltransf_2"/>
</dbReference>
<evidence type="ECO:0000259" key="4">
    <source>
        <dbReference type="Pfam" id="PF00535"/>
    </source>
</evidence>
<dbReference type="Proteomes" id="UP000436016">
    <property type="component" value="Unassembled WGS sequence"/>
</dbReference>
<evidence type="ECO:0000256" key="1">
    <source>
        <dbReference type="ARBA" id="ARBA00006739"/>
    </source>
</evidence>
<keyword evidence="2" id="KW-0328">Glycosyltransferase</keyword>
<dbReference type="Gene3D" id="3.90.550.10">
    <property type="entry name" value="Spore Coat Polysaccharide Biosynthesis Protein SpsA, Chain A"/>
    <property type="match status" value="1"/>
</dbReference>
<dbReference type="InterPro" id="IPR001173">
    <property type="entry name" value="Glyco_trans_2-like"/>
</dbReference>
<evidence type="ECO:0000313" key="6">
    <source>
        <dbReference type="Proteomes" id="UP000436016"/>
    </source>
</evidence>
<dbReference type="RefSeq" id="WP_160852257.1">
    <property type="nucleotide sequence ID" value="NZ_WUWG01000001.1"/>
</dbReference>
<protein>
    <submittedName>
        <fullName evidence="5">Glycosyltransferase</fullName>
    </submittedName>
</protein>
<dbReference type="EMBL" id="WUWG01000001">
    <property type="protein sequence ID" value="MXU64660.1"/>
    <property type="molecule type" value="Genomic_DNA"/>
</dbReference>
<gene>
    <name evidence="5" type="ORF">GSH16_04325</name>
</gene>
<sequence length="353" mass="39666">MKAGMSPRVSVILTAYNAERYLPEAMDSLLAQTLQDFEIIAVDDCSTDGTQGILAGYAARDDRVRVIRNDSNVGAYASANRALELAAAPLIARMDADDISRPDRLAKQVGFLDAHPDHMLVASSYESIDENGAVRYRKLKGAADPLVRWVFRFRMAVEHPSMCFRAAFPDGTPVRYRDDLRVAADYELCLRLIAAGKACVLPETLISYRTHDANITSNNRTVQRENGYAFARDFHMSTMPASTIEGWDSVSKSYFLGEAATSNSIRIGAVAMRQMIRIETGDQKEQSRQLKKLTAGLLTDAFLVRGKAIRHPATFAAFLWYCREYVLSLTARIIEEREFLFFRMRKITKNFSF</sequence>
<reference evidence="5 6" key="1">
    <citation type="submission" date="2019-12" db="EMBL/GenBank/DDBJ databases">
        <title>Strain KN286 was isolated from seawater, which was collected from Caroline Seamount in the tropical western Pacific.</title>
        <authorList>
            <person name="Wang Q."/>
        </authorList>
    </citation>
    <scope>NUCLEOTIDE SEQUENCE [LARGE SCALE GENOMIC DNA]</scope>
    <source>
        <strain evidence="5 6">KN286</strain>
    </source>
</reference>
<dbReference type="PANTHER" id="PTHR43685:SF5">
    <property type="entry name" value="GLYCOSYLTRANSFERASE EPSE-RELATED"/>
    <property type="match status" value="1"/>
</dbReference>
<organism evidence="5 6">
    <name type="scientific">Oceanomicrobium pacificus</name>
    <dbReference type="NCBI Taxonomy" id="2692916"/>
    <lineage>
        <taxon>Bacteria</taxon>
        <taxon>Pseudomonadati</taxon>
        <taxon>Pseudomonadota</taxon>
        <taxon>Alphaproteobacteria</taxon>
        <taxon>Rhodobacterales</taxon>
        <taxon>Paracoccaceae</taxon>
        <taxon>Oceanomicrobium</taxon>
    </lineage>
</organism>
<evidence type="ECO:0000313" key="5">
    <source>
        <dbReference type="EMBL" id="MXU64660.1"/>
    </source>
</evidence>
<dbReference type="GO" id="GO:0016757">
    <property type="term" value="F:glycosyltransferase activity"/>
    <property type="evidence" value="ECO:0007669"/>
    <property type="project" value="UniProtKB-KW"/>
</dbReference>
<keyword evidence="6" id="KW-1185">Reference proteome</keyword>
<accession>A0A6B0TJK1</accession>
<comment type="caution">
    <text evidence="5">The sequence shown here is derived from an EMBL/GenBank/DDBJ whole genome shotgun (WGS) entry which is preliminary data.</text>
</comment>
<dbReference type="InterPro" id="IPR029044">
    <property type="entry name" value="Nucleotide-diphossugar_trans"/>
</dbReference>
<dbReference type="AlphaFoldDB" id="A0A6B0TJK1"/>
<comment type="similarity">
    <text evidence="1">Belongs to the glycosyltransferase 2 family.</text>
</comment>
<dbReference type="Pfam" id="PF00535">
    <property type="entry name" value="Glycos_transf_2"/>
    <property type="match status" value="1"/>
</dbReference>
<evidence type="ECO:0000256" key="2">
    <source>
        <dbReference type="ARBA" id="ARBA00022676"/>
    </source>
</evidence>
<keyword evidence="3 5" id="KW-0808">Transferase</keyword>
<feature type="domain" description="Glycosyltransferase 2-like" evidence="4">
    <location>
        <begin position="10"/>
        <end position="139"/>
    </location>
</feature>
<dbReference type="PANTHER" id="PTHR43685">
    <property type="entry name" value="GLYCOSYLTRANSFERASE"/>
    <property type="match status" value="1"/>
</dbReference>